<feature type="transmembrane region" description="Helical" evidence="1">
    <location>
        <begin position="38"/>
        <end position="61"/>
    </location>
</feature>
<evidence type="ECO:0000313" key="2">
    <source>
        <dbReference type="EMBL" id="CCC72881.1"/>
    </source>
</evidence>
<dbReference type="EMBL" id="HE576794">
    <property type="protein sequence ID" value="CCC72881.1"/>
    <property type="molecule type" value="Genomic_DNA"/>
</dbReference>
<keyword evidence="1" id="KW-0472">Membrane</keyword>
<dbReference type="AlphaFoldDB" id="G0VN53"/>
<name>G0VN53_MEGEL</name>
<feature type="transmembrane region" description="Helical" evidence="1">
    <location>
        <begin position="73"/>
        <end position="92"/>
    </location>
</feature>
<feature type="transmembrane region" description="Helical" evidence="1">
    <location>
        <begin position="132"/>
        <end position="152"/>
    </location>
</feature>
<accession>G0VN53</accession>
<sequence length="441" mass="50355">MSAIVLTTASFLLSILPPTCIQYLAFRPILQEPQKSRVWRSYAAIFVAEIVLFLAFFQTGWLEFRFLSYKKLLLSYWIPYFLAFSLISRPYAYQNLFVAGMQGIYTTTIHAVLMNLTLLVIPRSAFFAHLPIYLILYTALYVLFSPLLLIFFDRIFLKYRSLPLLAFWKYAAWLPILLSMYTGALSLKDGPLAHEYLIPRVFHILAGLFIAIIIYKGMKLIAHQVDLQRKNHLLAAQMDALSNYTSLLQDAQKRMSIFRHDSRHQLRLLSELIGQGDEKAALAFLKSIDTELAQTQLQQWTKNKAINTAVTPGLEKLKIAGAKIIADLPFPQSLPFEIDLGHILAKALNLSAQILLSLPKDQRLLIIGATPIHQGLLVYVKHQVPPEIPDNKPDLLREELYGQLVPDLNAFSLTYEATFRYDLHEHLASLYITIPYQMDGK</sequence>
<gene>
    <name evidence="2" type="ORF">MELS_0659</name>
</gene>
<proteinExistence type="predicted"/>
<reference evidence="2 3" key="1">
    <citation type="journal article" date="2011" name="J. Bacteriol.">
        <title>Genome Sequence of the Ruminal Bacterium Megasphaera elsdenii.</title>
        <authorList>
            <person name="Marx H."/>
            <person name="Graf A.B."/>
            <person name="Tatto N."/>
            <person name="Thallinger G.G."/>
            <person name="Mattanovich D."/>
            <person name="Sauer M."/>
        </authorList>
    </citation>
    <scope>NUCLEOTIDE SEQUENCE [LARGE SCALE GENOMIC DNA]</scope>
    <source>
        <strain evidence="2 3">DSM 20460</strain>
    </source>
</reference>
<dbReference type="KEGG" id="med:MELS_0659"/>
<dbReference type="eggNOG" id="COG3290">
    <property type="taxonomic scope" value="Bacteria"/>
</dbReference>
<dbReference type="HOGENOM" id="CLU_020211_14_1_9"/>
<keyword evidence="1" id="KW-0812">Transmembrane</keyword>
<dbReference type="Proteomes" id="UP000010111">
    <property type="component" value="Chromosome"/>
</dbReference>
<evidence type="ECO:0008006" key="4">
    <source>
        <dbReference type="Google" id="ProtNLM"/>
    </source>
</evidence>
<keyword evidence="3" id="KW-1185">Reference proteome</keyword>
<dbReference type="STRING" id="1064535.MELS_0659"/>
<feature type="transmembrane region" description="Helical" evidence="1">
    <location>
        <begin position="164"/>
        <end position="184"/>
    </location>
</feature>
<feature type="transmembrane region" description="Helical" evidence="1">
    <location>
        <begin position="6"/>
        <end position="26"/>
    </location>
</feature>
<evidence type="ECO:0000256" key="1">
    <source>
        <dbReference type="SAM" id="Phobius"/>
    </source>
</evidence>
<evidence type="ECO:0000313" key="3">
    <source>
        <dbReference type="Proteomes" id="UP000010111"/>
    </source>
</evidence>
<feature type="transmembrane region" description="Helical" evidence="1">
    <location>
        <begin position="196"/>
        <end position="215"/>
    </location>
</feature>
<protein>
    <recommendedName>
        <fullName evidence="4">Sensor histidine kinase NatK C-terminal domain-containing protein</fullName>
    </recommendedName>
</protein>
<keyword evidence="1" id="KW-1133">Transmembrane helix</keyword>
<organism evidence="2 3">
    <name type="scientific">Megasphaera elsdenii DSM 20460</name>
    <dbReference type="NCBI Taxonomy" id="1064535"/>
    <lineage>
        <taxon>Bacteria</taxon>
        <taxon>Bacillati</taxon>
        <taxon>Bacillota</taxon>
        <taxon>Negativicutes</taxon>
        <taxon>Veillonellales</taxon>
        <taxon>Veillonellaceae</taxon>
        <taxon>Megasphaera</taxon>
    </lineage>
</organism>
<feature type="transmembrane region" description="Helical" evidence="1">
    <location>
        <begin position="104"/>
        <end position="126"/>
    </location>
</feature>